<dbReference type="Pfam" id="PF04972">
    <property type="entry name" value="BON"/>
    <property type="match status" value="1"/>
</dbReference>
<feature type="domain" description="BON" evidence="2">
    <location>
        <begin position="49"/>
        <end position="117"/>
    </location>
</feature>
<dbReference type="EMBL" id="CP038151">
    <property type="protein sequence ID" value="QBR03756.1"/>
    <property type="molecule type" value="Genomic_DNA"/>
</dbReference>
<dbReference type="AlphaFoldDB" id="A0A4P7D4R3"/>
<organism evidence="3 4">
    <name type="scientific">Paraburkholderia pallida</name>
    <dbReference type="NCBI Taxonomy" id="2547399"/>
    <lineage>
        <taxon>Bacteria</taxon>
        <taxon>Pseudomonadati</taxon>
        <taxon>Pseudomonadota</taxon>
        <taxon>Betaproteobacteria</taxon>
        <taxon>Burkholderiales</taxon>
        <taxon>Burkholderiaceae</taxon>
        <taxon>Paraburkholderia</taxon>
    </lineage>
</organism>
<dbReference type="InterPro" id="IPR007055">
    <property type="entry name" value="BON_dom"/>
</dbReference>
<protein>
    <submittedName>
        <fullName evidence="3">BON domain-containing protein</fullName>
    </submittedName>
</protein>
<dbReference type="PROSITE" id="PS50914">
    <property type="entry name" value="BON"/>
    <property type="match status" value="1"/>
</dbReference>
<dbReference type="Gene3D" id="3.30.1340.30">
    <property type="match status" value="1"/>
</dbReference>
<sequence>MRLFAYVLIASSVALAVAHGSATAQPASEPQASSAQGNAYKQFRHSSAADKAFAKSVWKHVAHIKGLELGDVAIMAKNGDVLITGRVSNSEQIAKIGAAVQETPGVHTIVNNLVVWPVRPN</sequence>
<dbReference type="OrthoDB" id="9928092at2"/>
<accession>A0A4P7D4R3</accession>
<gene>
    <name evidence="3" type="ORF">E1956_42470</name>
</gene>
<dbReference type="RefSeq" id="WP_134759470.1">
    <property type="nucleotide sequence ID" value="NZ_CP038151.1"/>
</dbReference>
<evidence type="ECO:0000313" key="4">
    <source>
        <dbReference type="Proteomes" id="UP000295727"/>
    </source>
</evidence>
<evidence type="ECO:0000259" key="2">
    <source>
        <dbReference type="PROSITE" id="PS50914"/>
    </source>
</evidence>
<evidence type="ECO:0000313" key="3">
    <source>
        <dbReference type="EMBL" id="QBR03756.1"/>
    </source>
</evidence>
<feature type="chain" id="PRO_5020664845" evidence="1">
    <location>
        <begin position="25"/>
        <end position="121"/>
    </location>
</feature>
<evidence type="ECO:0000256" key="1">
    <source>
        <dbReference type="SAM" id="SignalP"/>
    </source>
</evidence>
<feature type="signal peptide" evidence="1">
    <location>
        <begin position="1"/>
        <end position="24"/>
    </location>
</feature>
<dbReference type="Proteomes" id="UP000295727">
    <property type="component" value="Chromosome 4"/>
</dbReference>
<name>A0A4P7D4R3_9BURK</name>
<dbReference type="KEGG" id="ppai:E1956_42470"/>
<keyword evidence="4" id="KW-1185">Reference proteome</keyword>
<reference evidence="3 4" key="1">
    <citation type="submission" date="2019-03" db="EMBL/GenBank/DDBJ databases">
        <title>Paraburkholderia sp. 7MH5, isolated from subtropical forest soil.</title>
        <authorList>
            <person name="Gao Z.-H."/>
            <person name="Qiu L.-H."/>
        </authorList>
    </citation>
    <scope>NUCLEOTIDE SEQUENCE [LARGE SCALE GENOMIC DNA]</scope>
    <source>
        <strain evidence="3 4">7MH5</strain>
    </source>
</reference>
<keyword evidence="1" id="KW-0732">Signal</keyword>
<proteinExistence type="predicted"/>